<gene>
    <name evidence="1" type="ORF">QM481_11000</name>
</gene>
<name>A0ABT6Z1S9_9BACT</name>
<protein>
    <submittedName>
        <fullName evidence="1">Uncharacterized protein</fullName>
    </submittedName>
</protein>
<reference evidence="1 2" key="1">
    <citation type="submission" date="2023-05" db="EMBL/GenBank/DDBJ databases">
        <title>Novel species of genus Flectobacillus isolated from stream in China.</title>
        <authorList>
            <person name="Lu H."/>
        </authorList>
    </citation>
    <scope>NUCLEOTIDE SEQUENCE [LARGE SCALE GENOMIC DNA]</scope>
    <source>
        <strain evidence="1 2">LFS242W</strain>
    </source>
</reference>
<dbReference type="EMBL" id="JASHIE010000006">
    <property type="protein sequence ID" value="MDI9875054.1"/>
    <property type="molecule type" value="Genomic_DNA"/>
</dbReference>
<sequence length="80" mass="9163">MKFQIKKTSIVGALILLAVLAFSQRESPSIKYRHILPYQQIQHGISLIEVDSCEYILVVINYNIQLTHKANCKNNAHKLL</sequence>
<keyword evidence="2" id="KW-1185">Reference proteome</keyword>
<comment type="caution">
    <text evidence="1">The sequence shown here is derived from an EMBL/GenBank/DDBJ whole genome shotgun (WGS) entry which is preliminary data.</text>
</comment>
<evidence type="ECO:0000313" key="2">
    <source>
        <dbReference type="Proteomes" id="UP001225761"/>
    </source>
</evidence>
<proteinExistence type="predicted"/>
<dbReference type="Proteomes" id="UP001225761">
    <property type="component" value="Unassembled WGS sequence"/>
</dbReference>
<accession>A0ABT6Z1S9</accession>
<evidence type="ECO:0000313" key="1">
    <source>
        <dbReference type="EMBL" id="MDI9875054.1"/>
    </source>
</evidence>
<organism evidence="1 2">
    <name type="scientific">Flectobacillus rivi</name>
    <dbReference type="NCBI Taxonomy" id="2984209"/>
    <lineage>
        <taxon>Bacteria</taxon>
        <taxon>Pseudomonadati</taxon>
        <taxon>Bacteroidota</taxon>
        <taxon>Cytophagia</taxon>
        <taxon>Cytophagales</taxon>
        <taxon>Flectobacillaceae</taxon>
        <taxon>Flectobacillus</taxon>
    </lineage>
</organism>
<dbReference type="RefSeq" id="WP_283381805.1">
    <property type="nucleotide sequence ID" value="NZ_JASHIE010000006.1"/>
</dbReference>